<dbReference type="Proteomes" id="UP001333710">
    <property type="component" value="Chromosome"/>
</dbReference>
<dbReference type="AlphaFoldDB" id="A0AA48KR83"/>
<keyword evidence="1" id="KW-0732">Signal</keyword>
<dbReference type="PROSITE" id="PS51257">
    <property type="entry name" value="PROKAR_LIPOPROTEIN"/>
    <property type="match status" value="1"/>
</dbReference>
<name>A0AA48KR83_9ALTE</name>
<sequence length="110" mass="12061">MKILFLMGLMLFTSGCVTGYQAYTWSGGYKDQQIGVGRYWVEYLGNASTSPELVLERWHKRASELCPDGYDEVGNEEGANQSTAVGVAGSAVIPISFSHPYVKGEIECKN</sequence>
<dbReference type="KEGG" id="pmaw:MACH26_06850"/>
<dbReference type="RefSeq" id="WP_338291130.1">
    <property type="nucleotide sequence ID" value="NZ_AP027272.1"/>
</dbReference>
<evidence type="ECO:0000313" key="3">
    <source>
        <dbReference type="Proteomes" id="UP001333710"/>
    </source>
</evidence>
<evidence type="ECO:0000313" key="2">
    <source>
        <dbReference type="EMBL" id="BDX05164.1"/>
    </source>
</evidence>
<gene>
    <name evidence="2" type="ORF">MACH26_06850</name>
</gene>
<feature type="signal peptide" evidence="1">
    <location>
        <begin position="1"/>
        <end position="19"/>
    </location>
</feature>
<accession>A0AA48KR83</accession>
<feature type="chain" id="PRO_5041269643" description="Lipoprotein" evidence="1">
    <location>
        <begin position="20"/>
        <end position="110"/>
    </location>
</feature>
<reference evidence="2" key="1">
    <citation type="submission" date="2023-01" db="EMBL/GenBank/DDBJ databases">
        <title>Complete genome sequence of Planctobacterium marinum strain Dej080120_11.</title>
        <authorList>
            <person name="Ueki S."/>
            <person name="Maruyama F."/>
        </authorList>
    </citation>
    <scope>NUCLEOTIDE SEQUENCE</scope>
    <source>
        <strain evidence="2">Dej080120_11</strain>
    </source>
</reference>
<evidence type="ECO:0000256" key="1">
    <source>
        <dbReference type="SAM" id="SignalP"/>
    </source>
</evidence>
<organism evidence="2 3">
    <name type="scientific">Planctobacterium marinum</name>
    <dbReference type="NCBI Taxonomy" id="1631968"/>
    <lineage>
        <taxon>Bacteria</taxon>
        <taxon>Pseudomonadati</taxon>
        <taxon>Pseudomonadota</taxon>
        <taxon>Gammaproteobacteria</taxon>
        <taxon>Alteromonadales</taxon>
        <taxon>Alteromonadaceae</taxon>
        <taxon>Planctobacterium</taxon>
    </lineage>
</organism>
<dbReference type="EMBL" id="AP027272">
    <property type="protein sequence ID" value="BDX05164.1"/>
    <property type="molecule type" value="Genomic_DNA"/>
</dbReference>
<evidence type="ECO:0008006" key="4">
    <source>
        <dbReference type="Google" id="ProtNLM"/>
    </source>
</evidence>
<protein>
    <recommendedName>
        <fullName evidence="4">Lipoprotein</fullName>
    </recommendedName>
</protein>
<keyword evidence="3" id="KW-1185">Reference proteome</keyword>
<proteinExistence type="predicted"/>